<organism evidence="3 4">
    <name type="scientific">Alteribacillus iranensis</name>
    <dbReference type="NCBI Taxonomy" id="930128"/>
    <lineage>
        <taxon>Bacteria</taxon>
        <taxon>Bacillati</taxon>
        <taxon>Bacillota</taxon>
        <taxon>Bacilli</taxon>
        <taxon>Bacillales</taxon>
        <taxon>Bacillaceae</taxon>
        <taxon>Alteribacillus</taxon>
    </lineage>
</organism>
<feature type="domain" description="Alkyl hydroperoxide reductase subunit C/ Thiol specific antioxidant" evidence="2">
    <location>
        <begin position="2"/>
        <end position="66"/>
    </location>
</feature>
<accession>A0A1I2CX80</accession>
<keyword evidence="4" id="KW-1185">Reference proteome</keyword>
<dbReference type="InterPro" id="IPR036249">
    <property type="entry name" value="Thioredoxin-like_sf"/>
</dbReference>
<dbReference type="Gene3D" id="3.40.30.10">
    <property type="entry name" value="Glutaredoxin"/>
    <property type="match status" value="1"/>
</dbReference>
<dbReference type="AlphaFoldDB" id="A0A1I2CX80"/>
<dbReference type="GO" id="GO:0016209">
    <property type="term" value="F:antioxidant activity"/>
    <property type="evidence" value="ECO:0007669"/>
    <property type="project" value="InterPro"/>
</dbReference>
<protein>
    <submittedName>
        <fullName evidence="3">AhpC/TSA family protein</fullName>
    </submittedName>
</protein>
<dbReference type="InterPro" id="IPR000866">
    <property type="entry name" value="AhpC/TSA"/>
</dbReference>
<evidence type="ECO:0000259" key="2">
    <source>
        <dbReference type="Pfam" id="PF00578"/>
    </source>
</evidence>
<evidence type="ECO:0000256" key="1">
    <source>
        <dbReference type="ARBA" id="ARBA00023157"/>
    </source>
</evidence>
<dbReference type="STRING" id="930128.SAMN05192532_103262"/>
<gene>
    <name evidence="3" type="ORF">SAMN05192532_103262</name>
</gene>
<proteinExistence type="predicted"/>
<name>A0A1I2CX80_9BACI</name>
<dbReference type="Proteomes" id="UP000199516">
    <property type="component" value="Unassembled WGS sequence"/>
</dbReference>
<reference evidence="3 4" key="1">
    <citation type="submission" date="2016-10" db="EMBL/GenBank/DDBJ databases">
        <authorList>
            <person name="de Groot N.N."/>
        </authorList>
    </citation>
    <scope>NUCLEOTIDE SEQUENCE [LARGE SCALE GENOMIC DNA]</scope>
    <source>
        <strain evidence="3 4">DSM 23995</strain>
    </source>
</reference>
<keyword evidence="1" id="KW-1015">Disulfide bond</keyword>
<evidence type="ECO:0000313" key="3">
    <source>
        <dbReference type="EMBL" id="SFE72879.1"/>
    </source>
</evidence>
<evidence type="ECO:0000313" key="4">
    <source>
        <dbReference type="Proteomes" id="UP000199516"/>
    </source>
</evidence>
<dbReference type="GO" id="GO:0016491">
    <property type="term" value="F:oxidoreductase activity"/>
    <property type="evidence" value="ECO:0007669"/>
    <property type="project" value="InterPro"/>
</dbReference>
<dbReference type="Pfam" id="PF00578">
    <property type="entry name" value="AhpC-TSA"/>
    <property type="match status" value="1"/>
</dbReference>
<dbReference type="SUPFAM" id="SSF52833">
    <property type="entry name" value="Thioredoxin-like"/>
    <property type="match status" value="1"/>
</dbReference>
<sequence length="91" mass="10393">MFEEMDANVYALSSDSPEHHVELKEEMGFTFEFLSDPSMDVIEKADMKGQETSVRGYSVFDENGELITSEEDDYWGENINDTAEKINNALE</sequence>
<dbReference type="EMBL" id="FONT01000003">
    <property type="protein sequence ID" value="SFE72879.1"/>
    <property type="molecule type" value="Genomic_DNA"/>
</dbReference>